<keyword evidence="2" id="KW-1185">Reference proteome</keyword>
<dbReference type="Proteomes" id="UP001276659">
    <property type="component" value="Unassembled WGS sequence"/>
</dbReference>
<dbReference type="EMBL" id="JASNWA010000010">
    <property type="protein sequence ID" value="KAK3168784.1"/>
    <property type="molecule type" value="Genomic_DNA"/>
</dbReference>
<accession>A0AAD9YZF3</accession>
<dbReference type="AlphaFoldDB" id="A0AAD9YZF3"/>
<evidence type="ECO:0000313" key="2">
    <source>
        <dbReference type="Proteomes" id="UP001276659"/>
    </source>
</evidence>
<name>A0AAD9YZF3_9LECA</name>
<evidence type="ECO:0000313" key="1">
    <source>
        <dbReference type="EMBL" id="KAK3168784.1"/>
    </source>
</evidence>
<proteinExistence type="predicted"/>
<sequence length="113" mass="12741">MAPTLKHTSTSQIPAIKECTSFSKMPTVLEERTSSLQLSLTQNADDLPIRERQAFAMIQMLLRVSPTGFQACKDSTMLVPDNLERHLARRSFGQTNLTFYRYQASKDKGLDTS</sequence>
<organism evidence="1 2">
    <name type="scientific">Lepraria neglecta</name>
    <dbReference type="NCBI Taxonomy" id="209136"/>
    <lineage>
        <taxon>Eukaryota</taxon>
        <taxon>Fungi</taxon>
        <taxon>Dikarya</taxon>
        <taxon>Ascomycota</taxon>
        <taxon>Pezizomycotina</taxon>
        <taxon>Lecanoromycetes</taxon>
        <taxon>OSLEUM clade</taxon>
        <taxon>Lecanoromycetidae</taxon>
        <taxon>Lecanorales</taxon>
        <taxon>Lecanorineae</taxon>
        <taxon>Stereocaulaceae</taxon>
        <taxon>Lepraria</taxon>
    </lineage>
</organism>
<reference evidence="1" key="1">
    <citation type="submission" date="2022-11" db="EMBL/GenBank/DDBJ databases">
        <title>Chromosomal genome sequence assembly and mating type (MAT) locus characterization of the leprose asexual lichenized fungus Lepraria neglecta (Nyl.) Erichsen.</title>
        <authorList>
            <person name="Allen J.L."/>
            <person name="Pfeffer B."/>
        </authorList>
    </citation>
    <scope>NUCLEOTIDE SEQUENCE</scope>
    <source>
        <strain evidence="1">Allen 5258</strain>
    </source>
</reference>
<protein>
    <submittedName>
        <fullName evidence="1">Uncharacterized protein</fullName>
    </submittedName>
</protein>
<gene>
    <name evidence="1" type="ORF">OEA41_005232</name>
</gene>
<comment type="caution">
    <text evidence="1">The sequence shown here is derived from an EMBL/GenBank/DDBJ whole genome shotgun (WGS) entry which is preliminary data.</text>
</comment>